<dbReference type="HOGENOM" id="CLU_043603_0_0_1"/>
<evidence type="ECO:0000313" key="3">
    <source>
        <dbReference type="Proteomes" id="UP000032180"/>
    </source>
</evidence>
<accession>A0A0D9V6J8</accession>
<evidence type="ECO:0000256" key="1">
    <source>
        <dbReference type="SAM" id="Phobius"/>
    </source>
</evidence>
<keyword evidence="3" id="KW-1185">Reference proteome</keyword>
<feature type="transmembrane region" description="Helical" evidence="1">
    <location>
        <begin position="70"/>
        <end position="92"/>
    </location>
</feature>
<keyword evidence="1" id="KW-0472">Membrane</keyword>
<name>A0A0D9V6J8_9ORYZ</name>
<dbReference type="Gramene" id="LPERR01G28790.2">
    <property type="protein sequence ID" value="LPERR01G28790.2"/>
    <property type="gene ID" value="LPERR01G28790"/>
</dbReference>
<sequence>MADAMACYIGSSAPDAKILPQRGARAVTSYFSFLDPSPPLFPEGGVPALIGWTSRDTVNISTKPTRRYPLLSWTTVVALIALVGVYIFSVSFKQNGMLLGLKETNMIEKEREKLCQDPSINVTEIPYVHYPTPDTYSRKQCACTPVRFFAILSMQRSGSGWVETLLNSHENISSNGEIFSVKERRSNITSITKTLDKLYSLDWLSSAAKNECTAAVGLKWMLNQGLMQHHKEIVEYFNRRGVSAIFLLRRNLLQRYVSILANNHDSEAKQLNGTHKSHVHSKVEAQILAQFKPKIDTKKLIAELKRSDKLAADALVYFKSTRHTILYYEDVVSNTTKLMDVLDFLRLPKRNLSSRHTRKPTSAERNTTDEMLMTTAIIH</sequence>
<reference evidence="3" key="2">
    <citation type="submission" date="2013-12" db="EMBL/GenBank/DDBJ databases">
        <authorList>
            <person name="Yu Y."/>
            <person name="Lee S."/>
            <person name="de Baynast K."/>
            <person name="Wissotski M."/>
            <person name="Liu L."/>
            <person name="Talag J."/>
            <person name="Goicoechea J."/>
            <person name="Angelova A."/>
            <person name="Jetty R."/>
            <person name="Kudrna D."/>
            <person name="Golser W."/>
            <person name="Rivera L."/>
            <person name="Zhang J."/>
            <person name="Wing R."/>
        </authorList>
    </citation>
    <scope>NUCLEOTIDE SEQUENCE</scope>
</reference>
<dbReference type="PANTHER" id="PTHR32175:SF9">
    <property type="entry name" value="OS01G0784600 PROTEIN"/>
    <property type="match status" value="1"/>
</dbReference>
<keyword evidence="1" id="KW-0812">Transmembrane</keyword>
<dbReference type="Proteomes" id="UP000032180">
    <property type="component" value="Chromosome 1"/>
</dbReference>
<dbReference type="InterPro" id="IPR052796">
    <property type="entry name" value="Nod_factor_sulfotransferase"/>
</dbReference>
<dbReference type="InterPro" id="IPR027417">
    <property type="entry name" value="P-loop_NTPase"/>
</dbReference>
<reference evidence="2 3" key="1">
    <citation type="submission" date="2012-08" db="EMBL/GenBank/DDBJ databases">
        <title>Oryza genome evolution.</title>
        <authorList>
            <person name="Wing R.A."/>
        </authorList>
    </citation>
    <scope>NUCLEOTIDE SEQUENCE</scope>
</reference>
<reference evidence="2" key="3">
    <citation type="submission" date="2015-04" db="UniProtKB">
        <authorList>
            <consortium name="EnsemblPlants"/>
        </authorList>
    </citation>
    <scope>IDENTIFICATION</scope>
</reference>
<dbReference type="PANTHER" id="PTHR32175">
    <property type="entry name" value="PROTEIN, PUTATIVE, EXPRESSED-RELATED"/>
    <property type="match status" value="1"/>
</dbReference>
<keyword evidence="1" id="KW-1133">Transmembrane helix</keyword>
<dbReference type="AlphaFoldDB" id="A0A0D9V6J8"/>
<dbReference type="SUPFAM" id="SSF52540">
    <property type="entry name" value="P-loop containing nucleoside triphosphate hydrolases"/>
    <property type="match status" value="1"/>
</dbReference>
<proteinExistence type="predicted"/>
<organism evidence="2 3">
    <name type="scientific">Leersia perrieri</name>
    <dbReference type="NCBI Taxonomy" id="77586"/>
    <lineage>
        <taxon>Eukaryota</taxon>
        <taxon>Viridiplantae</taxon>
        <taxon>Streptophyta</taxon>
        <taxon>Embryophyta</taxon>
        <taxon>Tracheophyta</taxon>
        <taxon>Spermatophyta</taxon>
        <taxon>Magnoliopsida</taxon>
        <taxon>Liliopsida</taxon>
        <taxon>Poales</taxon>
        <taxon>Poaceae</taxon>
        <taxon>BOP clade</taxon>
        <taxon>Oryzoideae</taxon>
        <taxon>Oryzeae</taxon>
        <taxon>Oryzinae</taxon>
        <taxon>Leersia</taxon>
    </lineage>
</organism>
<evidence type="ECO:0000313" key="2">
    <source>
        <dbReference type="EnsemblPlants" id="LPERR01G28790.2"/>
    </source>
</evidence>
<evidence type="ECO:0008006" key="4">
    <source>
        <dbReference type="Google" id="ProtNLM"/>
    </source>
</evidence>
<protein>
    <recommendedName>
        <fullName evidence="4">Sulfotransferase</fullName>
    </recommendedName>
</protein>
<dbReference type="EnsemblPlants" id="LPERR01G28790.2">
    <property type="protein sequence ID" value="LPERR01G28790.2"/>
    <property type="gene ID" value="LPERR01G28790"/>
</dbReference>
<dbReference type="Gene3D" id="3.40.50.300">
    <property type="entry name" value="P-loop containing nucleotide triphosphate hydrolases"/>
    <property type="match status" value="1"/>
</dbReference>